<protein>
    <submittedName>
        <fullName evidence="3">GNAT family N-acetyltransferase</fullName>
    </submittedName>
</protein>
<dbReference type="Gene3D" id="3.40.630.30">
    <property type="match status" value="1"/>
</dbReference>
<organism evidence="3 4">
    <name type="scientific">Xylanibacter ruminicola</name>
    <name type="common">Prevotella ruminicola</name>
    <dbReference type="NCBI Taxonomy" id="839"/>
    <lineage>
        <taxon>Bacteria</taxon>
        <taxon>Pseudomonadati</taxon>
        <taxon>Bacteroidota</taxon>
        <taxon>Bacteroidia</taxon>
        <taxon>Bacteroidales</taxon>
        <taxon>Prevotellaceae</taxon>
        <taxon>Xylanibacter</taxon>
    </lineage>
</organism>
<dbReference type="InterPro" id="IPR050769">
    <property type="entry name" value="NAT_camello-type"/>
</dbReference>
<evidence type="ECO:0000313" key="3">
    <source>
        <dbReference type="EMBL" id="MBE6271716.1"/>
    </source>
</evidence>
<evidence type="ECO:0000259" key="2">
    <source>
        <dbReference type="PROSITE" id="PS51186"/>
    </source>
</evidence>
<accession>A0A9D5P2E3</accession>
<gene>
    <name evidence="3" type="ORF">E7101_12345</name>
</gene>
<dbReference type="InterPro" id="IPR000182">
    <property type="entry name" value="GNAT_dom"/>
</dbReference>
<dbReference type="PANTHER" id="PTHR13947:SF37">
    <property type="entry name" value="LD18367P"/>
    <property type="match status" value="1"/>
</dbReference>
<name>A0A9D5P2E3_XYLRU</name>
<dbReference type="Pfam" id="PF00583">
    <property type="entry name" value="Acetyltransf_1"/>
    <property type="match status" value="1"/>
</dbReference>
<dbReference type="EMBL" id="SUYC01000016">
    <property type="protein sequence ID" value="MBE6271716.1"/>
    <property type="molecule type" value="Genomic_DNA"/>
</dbReference>
<evidence type="ECO:0000313" key="4">
    <source>
        <dbReference type="Proteomes" id="UP000806522"/>
    </source>
</evidence>
<dbReference type="GO" id="GO:0008080">
    <property type="term" value="F:N-acetyltransferase activity"/>
    <property type="evidence" value="ECO:0007669"/>
    <property type="project" value="InterPro"/>
</dbReference>
<evidence type="ECO:0000256" key="1">
    <source>
        <dbReference type="ARBA" id="ARBA00022679"/>
    </source>
</evidence>
<dbReference type="InterPro" id="IPR016181">
    <property type="entry name" value="Acyl_CoA_acyltransferase"/>
</dbReference>
<dbReference type="AlphaFoldDB" id="A0A9D5P2E3"/>
<proteinExistence type="predicted"/>
<reference evidence="3" key="1">
    <citation type="submission" date="2019-04" db="EMBL/GenBank/DDBJ databases">
        <title>Evolution of Biomass-Degrading Anaerobic Consortia Revealed by Metagenomics.</title>
        <authorList>
            <person name="Peng X."/>
        </authorList>
    </citation>
    <scope>NUCLEOTIDE SEQUENCE</scope>
    <source>
        <strain evidence="3">SIG140</strain>
    </source>
</reference>
<comment type="caution">
    <text evidence="3">The sequence shown here is derived from an EMBL/GenBank/DDBJ whole genome shotgun (WGS) entry which is preliminary data.</text>
</comment>
<dbReference type="PANTHER" id="PTHR13947">
    <property type="entry name" value="GNAT FAMILY N-ACETYLTRANSFERASE"/>
    <property type="match status" value="1"/>
</dbReference>
<dbReference type="SUPFAM" id="SSF55729">
    <property type="entry name" value="Acyl-CoA N-acyltransferases (Nat)"/>
    <property type="match status" value="1"/>
</dbReference>
<dbReference type="Proteomes" id="UP000806522">
    <property type="component" value="Unassembled WGS sequence"/>
</dbReference>
<dbReference type="CDD" id="cd04301">
    <property type="entry name" value="NAT_SF"/>
    <property type="match status" value="1"/>
</dbReference>
<dbReference type="PROSITE" id="PS51186">
    <property type="entry name" value="GNAT"/>
    <property type="match status" value="1"/>
</dbReference>
<feature type="domain" description="N-acetyltransferase" evidence="2">
    <location>
        <begin position="13"/>
        <end position="154"/>
    </location>
</feature>
<sequence>MIKIITYSGQYKADFIRLNTEWIETYFCLEESDLKTFSHIDSYIIDNGGQIFLALDDNTGEVVGCCALINHPDKDSYELAKMAVSPHTQGHHIGHQLGTALIDYARKIGAKRLYLEGNTKLEASIHLYRKLGFHEISLEGSTYDRCDIIMELKL</sequence>
<keyword evidence="1" id="KW-0808">Transferase</keyword>